<evidence type="ECO:0000256" key="1">
    <source>
        <dbReference type="SAM" id="MobiDB-lite"/>
    </source>
</evidence>
<dbReference type="Proteomes" id="UP001159363">
    <property type="component" value="Chromosome 11"/>
</dbReference>
<gene>
    <name evidence="2" type="ORF">PR048_027214</name>
</gene>
<feature type="compositionally biased region" description="Basic and acidic residues" evidence="1">
    <location>
        <begin position="1"/>
        <end position="14"/>
    </location>
</feature>
<sequence>MQERGKRDIPEKTHRPGATFGTIPSCENPGATPPPLASHQREPGSLADFRMWESCRTMLLVDGFSQGSPVSLAPSIWLCSIFHLGSTSLALKFSVLRAAPNLLQSQINCAHENLRLRAFRGVKSATGRLDYWTGCCDQKHCAQVESSRLAAMGHLIRVAASPLSPPRFSASRPEERSSEEIWVALGSEVSRADEGEAREYGAAPQCMGDPRENPPISGIVRRDYHMRKSWGDPAENRTRVGSPSWEASRLSTIPQRPQSLCF</sequence>
<name>A0ABQ9GGB7_9NEOP</name>
<comment type="caution">
    <text evidence="2">The sequence shown here is derived from an EMBL/GenBank/DDBJ whole genome shotgun (WGS) entry which is preliminary data.</text>
</comment>
<keyword evidence="3" id="KW-1185">Reference proteome</keyword>
<evidence type="ECO:0000313" key="2">
    <source>
        <dbReference type="EMBL" id="KAJ8870913.1"/>
    </source>
</evidence>
<protein>
    <submittedName>
        <fullName evidence="2">Uncharacterized protein</fullName>
    </submittedName>
</protein>
<proteinExistence type="predicted"/>
<accession>A0ABQ9GGB7</accession>
<feature type="compositionally biased region" description="Polar residues" evidence="1">
    <location>
        <begin position="249"/>
        <end position="262"/>
    </location>
</feature>
<evidence type="ECO:0000313" key="3">
    <source>
        <dbReference type="Proteomes" id="UP001159363"/>
    </source>
</evidence>
<dbReference type="EMBL" id="JARBHB010000012">
    <property type="protein sequence ID" value="KAJ8870913.1"/>
    <property type="molecule type" value="Genomic_DNA"/>
</dbReference>
<feature type="region of interest" description="Disordered" evidence="1">
    <location>
        <begin position="200"/>
        <end position="262"/>
    </location>
</feature>
<reference evidence="2 3" key="1">
    <citation type="submission" date="2023-02" db="EMBL/GenBank/DDBJ databases">
        <title>LHISI_Scaffold_Assembly.</title>
        <authorList>
            <person name="Stuart O.P."/>
            <person name="Cleave R."/>
            <person name="Magrath M.J.L."/>
            <person name="Mikheyev A.S."/>
        </authorList>
    </citation>
    <scope>NUCLEOTIDE SEQUENCE [LARGE SCALE GENOMIC DNA]</scope>
    <source>
        <strain evidence="2">Daus_M_001</strain>
        <tissue evidence="2">Leg muscle</tissue>
    </source>
</reference>
<organism evidence="2 3">
    <name type="scientific">Dryococelus australis</name>
    <dbReference type="NCBI Taxonomy" id="614101"/>
    <lineage>
        <taxon>Eukaryota</taxon>
        <taxon>Metazoa</taxon>
        <taxon>Ecdysozoa</taxon>
        <taxon>Arthropoda</taxon>
        <taxon>Hexapoda</taxon>
        <taxon>Insecta</taxon>
        <taxon>Pterygota</taxon>
        <taxon>Neoptera</taxon>
        <taxon>Polyneoptera</taxon>
        <taxon>Phasmatodea</taxon>
        <taxon>Verophasmatodea</taxon>
        <taxon>Anareolatae</taxon>
        <taxon>Phasmatidae</taxon>
        <taxon>Eurycanthinae</taxon>
        <taxon>Dryococelus</taxon>
    </lineage>
</organism>
<feature type="region of interest" description="Disordered" evidence="1">
    <location>
        <begin position="1"/>
        <end position="42"/>
    </location>
</feature>